<dbReference type="EMBL" id="CAFBMG010000247">
    <property type="protein sequence ID" value="CAB4921615.1"/>
    <property type="molecule type" value="Genomic_DNA"/>
</dbReference>
<protein>
    <submittedName>
        <fullName evidence="1">Unannotated protein</fullName>
    </submittedName>
</protein>
<dbReference type="AlphaFoldDB" id="A0A6J6CQD8"/>
<evidence type="ECO:0000313" key="2">
    <source>
        <dbReference type="EMBL" id="CAB4921615.1"/>
    </source>
</evidence>
<proteinExistence type="predicted"/>
<gene>
    <name evidence="1" type="ORF">UFOPK1358_01766</name>
    <name evidence="2" type="ORF">UFOPK3519_01960</name>
</gene>
<organism evidence="1">
    <name type="scientific">freshwater metagenome</name>
    <dbReference type="NCBI Taxonomy" id="449393"/>
    <lineage>
        <taxon>unclassified sequences</taxon>
        <taxon>metagenomes</taxon>
        <taxon>ecological metagenomes</taxon>
    </lineage>
</organism>
<evidence type="ECO:0000313" key="1">
    <source>
        <dbReference type="EMBL" id="CAB4553384.1"/>
    </source>
</evidence>
<accession>A0A6J6CQD8</accession>
<sequence length="160" mass="17725">MRVLNRAHPIAHGLIYGIFERATARDCRRDLCAEQAHTKHVEFLAGNVYLAHVDEALHVHQCSRSRSSHTVLAGSGFCNESCLAHPLGQQCLTQHVIDFVRARMVQIFTLEVQLKPELLAKAVASGERAWTTGVVCEQCVELVAKNGVGPSIFKCCFKLM</sequence>
<name>A0A6J6CQD8_9ZZZZ</name>
<dbReference type="EMBL" id="CAEZSF010000228">
    <property type="protein sequence ID" value="CAB4553384.1"/>
    <property type="molecule type" value="Genomic_DNA"/>
</dbReference>
<reference evidence="1" key="1">
    <citation type="submission" date="2020-05" db="EMBL/GenBank/DDBJ databases">
        <authorList>
            <person name="Chiriac C."/>
            <person name="Salcher M."/>
            <person name="Ghai R."/>
            <person name="Kavagutti S V."/>
        </authorList>
    </citation>
    <scope>NUCLEOTIDE SEQUENCE</scope>
</reference>